<protein>
    <submittedName>
        <fullName evidence="4">BioC: malonyl-acyl carrier protein O-methyltransferase BioC</fullName>
    </submittedName>
</protein>
<accession>A0A554W6P5</accession>
<gene>
    <name evidence="4" type="ORF">Talka_01681</name>
</gene>
<comment type="caution">
    <text evidence="4">The sequence shown here is derived from an EMBL/GenBank/DDBJ whole genome shotgun (WGS) entry which is preliminary data.</text>
</comment>
<evidence type="ECO:0000256" key="1">
    <source>
        <dbReference type="ARBA" id="ARBA00022603"/>
    </source>
</evidence>
<evidence type="ECO:0000313" key="5">
    <source>
        <dbReference type="Proteomes" id="UP000315736"/>
    </source>
</evidence>
<evidence type="ECO:0000256" key="3">
    <source>
        <dbReference type="SAM" id="MobiDB-lite"/>
    </source>
</evidence>
<proteinExistence type="predicted"/>
<dbReference type="PANTHER" id="PTHR13090:SF1">
    <property type="entry name" value="ARGININE-HYDROXYLASE NDUFAF5, MITOCHONDRIAL"/>
    <property type="match status" value="1"/>
</dbReference>
<name>A0A554W6P5_9BURK</name>
<dbReference type="EMBL" id="VJNB01000008">
    <property type="protein sequence ID" value="TSE19257.1"/>
    <property type="molecule type" value="Genomic_DNA"/>
</dbReference>
<dbReference type="Gene3D" id="3.40.50.150">
    <property type="entry name" value="Vaccinia Virus protein VP39"/>
    <property type="match status" value="1"/>
</dbReference>
<dbReference type="InterPro" id="IPR029063">
    <property type="entry name" value="SAM-dependent_MTases_sf"/>
</dbReference>
<dbReference type="GO" id="GO:0032259">
    <property type="term" value="P:methylation"/>
    <property type="evidence" value="ECO:0007669"/>
    <property type="project" value="UniProtKB-KW"/>
</dbReference>
<sequence length="322" mass="36653">MQTTPPSVNVPPGLDPGAAARWWQRKPAASPWLHEWVGQRMAQRLEWIRLQPQAWLAWAPRWSGEQALQQVAQRYPQAQLWLAGPGVWSQQAAGRRGSWLGRWLARRDPRDAQATRAAADGAVGEPVQLVWANMALHAAPDPGQWLQHWLDWLAPDGFVMLSCLGPDTARELRAVHAAHGWPPPAADYVDMHDWGDLLVRLGYAEPVMDMERLTLTYVNAERLLADLRAWGRNWHPARYRALRARRWRDVWLRALERELPRDAQGRLMLTVEVIYGHALKPARPRPAAGQAAIPLQQLREQLARRRVPAPQSSATWADPDYN</sequence>
<dbReference type="AlphaFoldDB" id="A0A554W6P5"/>
<evidence type="ECO:0000313" key="4">
    <source>
        <dbReference type="EMBL" id="TSE19257.1"/>
    </source>
</evidence>
<keyword evidence="5" id="KW-1185">Reference proteome</keyword>
<organism evidence="4 5">
    <name type="scientific">Tepidimonas alkaliphilus</name>
    <dbReference type="NCBI Taxonomy" id="2588942"/>
    <lineage>
        <taxon>Bacteria</taxon>
        <taxon>Pseudomonadati</taxon>
        <taxon>Pseudomonadota</taxon>
        <taxon>Betaproteobacteria</taxon>
        <taxon>Burkholderiales</taxon>
        <taxon>Tepidimonas</taxon>
    </lineage>
</organism>
<dbReference type="GO" id="GO:0008168">
    <property type="term" value="F:methyltransferase activity"/>
    <property type="evidence" value="ECO:0007669"/>
    <property type="project" value="UniProtKB-KW"/>
</dbReference>
<reference evidence="4 5" key="1">
    <citation type="submission" date="2019-07" db="EMBL/GenBank/DDBJ databases">
        <title>Tepidimonas alkaliphilus YIM 72238 draft genome.</title>
        <authorList>
            <person name="Da Costa M.S."/>
            <person name="Froufe H.J.C."/>
            <person name="Egas C."/>
            <person name="Albuquerque L."/>
        </authorList>
    </citation>
    <scope>NUCLEOTIDE SEQUENCE [LARGE SCALE GENOMIC DNA]</scope>
    <source>
        <strain evidence="4 5">YIM 72238</strain>
    </source>
</reference>
<dbReference type="Proteomes" id="UP000315736">
    <property type="component" value="Unassembled WGS sequence"/>
</dbReference>
<keyword evidence="2 4" id="KW-0808">Transferase</keyword>
<dbReference type="SUPFAM" id="SSF53335">
    <property type="entry name" value="S-adenosyl-L-methionine-dependent methyltransferases"/>
    <property type="match status" value="1"/>
</dbReference>
<dbReference type="InterPro" id="IPR050602">
    <property type="entry name" value="Malonyl-ACP_OMT"/>
</dbReference>
<keyword evidence="1 4" id="KW-0489">Methyltransferase</keyword>
<dbReference type="RefSeq" id="WP_185970105.1">
    <property type="nucleotide sequence ID" value="NZ_VJNB01000008.1"/>
</dbReference>
<feature type="region of interest" description="Disordered" evidence="3">
    <location>
        <begin position="303"/>
        <end position="322"/>
    </location>
</feature>
<evidence type="ECO:0000256" key="2">
    <source>
        <dbReference type="ARBA" id="ARBA00022679"/>
    </source>
</evidence>
<dbReference type="PANTHER" id="PTHR13090">
    <property type="entry name" value="ARGININE-HYDROXYLASE NDUFAF5, MITOCHONDRIAL"/>
    <property type="match status" value="1"/>
</dbReference>